<gene>
    <name evidence="2" type="ORF">DQ392_14245</name>
</gene>
<dbReference type="EMBL" id="QOIM01000033">
    <property type="protein sequence ID" value="RCG18490.1"/>
    <property type="molecule type" value="Genomic_DNA"/>
</dbReference>
<dbReference type="Pfam" id="PF06889">
    <property type="entry name" value="DUF1266"/>
    <property type="match status" value="1"/>
</dbReference>
<dbReference type="RefSeq" id="WP_114015960.1">
    <property type="nucleotide sequence ID" value="NZ_QOIM01000033.1"/>
</dbReference>
<protein>
    <submittedName>
        <fullName evidence="2">DUF1266 domain-containing protein</fullName>
    </submittedName>
</protein>
<dbReference type="InterPro" id="IPR009677">
    <property type="entry name" value="DUF1266"/>
</dbReference>
<dbReference type="AlphaFoldDB" id="A0A367EMQ3"/>
<reference evidence="2 3" key="1">
    <citation type="submission" date="2018-06" db="EMBL/GenBank/DDBJ databases">
        <title>Streptomyces reniochalinae sp. nov. and Streptomyces diacarnus sp. nov. from marine sponges.</title>
        <authorList>
            <person name="Li L."/>
        </authorList>
    </citation>
    <scope>NUCLEOTIDE SEQUENCE [LARGE SCALE GENOMIC DNA]</scope>
    <source>
        <strain evidence="2 3">LHW50302</strain>
    </source>
</reference>
<keyword evidence="3" id="KW-1185">Reference proteome</keyword>
<evidence type="ECO:0000313" key="2">
    <source>
        <dbReference type="EMBL" id="RCG18490.1"/>
    </source>
</evidence>
<accession>A0A367EMQ3</accession>
<name>A0A367EMQ3_9ACTN</name>
<feature type="domain" description="DUF1266" evidence="1">
    <location>
        <begin position="198"/>
        <end position="399"/>
    </location>
</feature>
<dbReference type="Proteomes" id="UP000253507">
    <property type="component" value="Unassembled WGS sequence"/>
</dbReference>
<comment type="caution">
    <text evidence="2">The sequence shown here is derived from an EMBL/GenBank/DDBJ whole genome shotgun (WGS) entry which is preliminary data.</text>
</comment>
<dbReference type="OrthoDB" id="4322331at2"/>
<organism evidence="2 3">
    <name type="scientific">Streptomyces reniochalinae</name>
    <dbReference type="NCBI Taxonomy" id="2250578"/>
    <lineage>
        <taxon>Bacteria</taxon>
        <taxon>Bacillati</taxon>
        <taxon>Actinomycetota</taxon>
        <taxon>Actinomycetes</taxon>
        <taxon>Kitasatosporales</taxon>
        <taxon>Streptomycetaceae</taxon>
        <taxon>Streptomyces</taxon>
    </lineage>
</organism>
<evidence type="ECO:0000313" key="3">
    <source>
        <dbReference type="Proteomes" id="UP000253507"/>
    </source>
</evidence>
<sequence length="405" mass="45306">MGTRGRAQGESTGWTAPTEVEDALAEAREREDWDAYLAALTRAELFVYVFKDQMDRGPVQPRLYTRDGGWCLEVRTRGMLLREPRKHLVAARLPDPGRLWKRWKLSDADYVGLVVNPGTPVEAYFPGGRALARRWHRLARKSEPPPGENVLRTRRNGILTGPFAHGLACGAHLAVRNAVFWNDVGDVCLSYADDEEILRELWGVTDHAGWREQLDHLLAGTNSPGEPEFVLGVRAELARLLPGTQVTAEQWREAAFDCLVEAHDGAMREAERRALRAVLTSVTGKILRYEARFRADGLLPPSGRVRSALAYDYGRAVNVARWGRGARLATTMQAEEAVIRAGELCRETYDSWAELSAGYVLGRALRFDEETFGEWYQSSLIQHRILTGDPVSPWRSLSFGTGAPL</sequence>
<evidence type="ECO:0000259" key="1">
    <source>
        <dbReference type="Pfam" id="PF06889"/>
    </source>
</evidence>
<proteinExistence type="predicted"/>